<dbReference type="InterPro" id="IPR012340">
    <property type="entry name" value="NA-bd_OB-fold"/>
</dbReference>
<evidence type="ECO:0000259" key="1">
    <source>
        <dbReference type="PROSITE" id="PS50926"/>
    </source>
</evidence>
<dbReference type="PROSITE" id="PS50926">
    <property type="entry name" value="TRAM"/>
    <property type="match status" value="1"/>
</dbReference>
<dbReference type="InterPro" id="IPR002792">
    <property type="entry name" value="TRAM_dom"/>
</dbReference>
<organism evidence="2">
    <name type="scientific">Fervidicoccus fontis</name>
    <dbReference type="NCBI Taxonomy" id="683846"/>
    <lineage>
        <taxon>Archaea</taxon>
        <taxon>Thermoproteota</taxon>
        <taxon>Thermoprotei</taxon>
        <taxon>Fervidicoccales</taxon>
        <taxon>Fervidicoccaceae</taxon>
        <taxon>Fervidicoccus</taxon>
    </lineage>
</organism>
<feature type="domain" description="TRAM" evidence="1">
    <location>
        <begin position="34"/>
        <end position="93"/>
    </location>
</feature>
<evidence type="ECO:0000313" key="2">
    <source>
        <dbReference type="EMBL" id="HDS10060.1"/>
    </source>
</evidence>
<dbReference type="Gene3D" id="2.40.50.140">
    <property type="entry name" value="Nucleic acid-binding proteins"/>
    <property type="match status" value="1"/>
</dbReference>
<reference evidence="2" key="1">
    <citation type="journal article" date="2020" name="mSystems">
        <title>Genome- and Community-Level Interaction Insights into Carbon Utilization and Element Cycling Functions of Hydrothermarchaeota in Hydrothermal Sediment.</title>
        <authorList>
            <person name="Zhou Z."/>
            <person name="Liu Y."/>
            <person name="Xu W."/>
            <person name="Pan J."/>
            <person name="Luo Z.H."/>
            <person name="Li M."/>
        </authorList>
    </citation>
    <scope>NUCLEOTIDE SEQUENCE [LARGE SCALE GENOMIC DNA]</scope>
    <source>
        <strain evidence="2">SpSt-123</strain>
    </source>
</reference>
<proteinExistence type="predicted"/>
<gene>
    <name evidence="2" type="ORF">ENO04_00320</name>
</gene>
<comment type="caution">
    <text evidence="2">The sequence shown here is derived from an EMBL/GenBank/DDBJ whole genome shotgun (WGS) entry which is preliminary data.</text>
</comment>
<protein>
    <recommendedName>
        <fullName evidence="1">TRAM domain-containing protein</fullName>
    </recommendedName>
</protein>
<accession>A0A7C1E1V2</accession>
<dbReference type="SUPFAM" id="SSF50249">
    <property type="entry name" value="Nucleic acid-binding proteins"/>
    <property type="match status" value="1"/>
</dbReference>
<dbReference type="AlphaFoldDB" id="A0A7C1E1V2"/>
<sequence length="95" mass="10859">MTRYREHREIYTRDLSKYSIYPSIKKPEEYQARKLHVGQVIVVDVKDIDETGRGVSTYGPYTIKINGGGTVGDRAKIRITSIKENEAMADLIELL</sequence>
<dbReference type="EMBL" id="DSDY01000012">
    <property type="protein sequence ID" value="HDS10060.1"/>
    <property type="molecule type" value="Genomic_DNA"/>
</dbReference>
<name>A0A7C1E1V2_9CREN</name>